<dbReference type="EMBL" id="JASSZA010000004">
    <property type="protein sequence ID" value="KAK2114769.1"/>
    <property type="molecule type" value="Genomic_DNA"/>
</dbReference>
<proteinExistence type="predicted"/>
<accession>A0ABQ9VZH2</accession>
<gene>
    <name evidence="1" type="ORF">P7K49_009035</name>
</gene>
<protein>
    <submittedName>
        <fullName evidence="1">Uncharacterized protein</fullName>
    </submittedName>
</protein>
<name>A0ABQ9VZH2_SAGOE</name>
<dbReference type="Proteomes" id="UP001266305">
    <property type="component" value="Unassembled WGS sequence"/>
</dbReference>
<sequence>MHYLKNVKPADFSNPSTHFPDLTWNEPRVFQHISQQQVPAQLPTLLQDSLLEPSLPKALISSQPVLYTDENETILRGSVLPPTSH</sequence>
<comment type="caution">
    <text evidence="1">The sequence shown here is derived from an EMBL/GenBank/DDBJ whole genome shotgun (WGS) entry which is preliminary data.</text>
</comment>
<reference evidence="1 2" key="1">
    <citation type="submission" date="2023-05" db="EMBL/GenBank/DDBJ databases">
        <title>B98-5 Cell Line De Novo Hybrid Assembly: An Optical Mapping Approach.</title>
        <authorList>
            <person name="Kananen K."/>
            <person name="Auerbach J.A."/>
            <person name="Kautto E."/>
            <person name="Blachly J.S."/>
        </authorList>
    </citation>
    <scope>NUCLEOTIDE SEQUENCE [LARGE SCALE GENOMIC DNA]</scope>
    <source>
        <strain evidence="1">B95-8</strain>
        <tissue evidence="1">Cell line</tissue>
    </source>
</reference>
<evidence type="ECO:0000313" key="1">
    <source>
        <dbReference type="EMBL" id="KAK2114769.1"/>
    </source>
</evidence>
<organism evidence="1 2">
    <name type="scientific">Saguinus oedipus</name>
    <name type="common">Cotton-top tamarin</name>
    <name type="synonym">Oedipomidas oedipus</name>
    <dbReference type="NCBI Taxonomy" id="9490"/>
    <lineage>
        <taxon>Eukaryota</taxon>
        <taxon>Metazoa</taxon>
        <taxon>Chordata</taxon>
        <taxon>Craniata</taxon>
        <taxon>Vertebrata</taxon>
        <taxon>Euteleostomi</taxon>
        <taxon>Mammalia</taxon>
        <taxon>Eutheria</taxon>
        <taxon>Euarchontoglires</taxon>
        <taxon>Primates</taxon>
        <taxon>Haplorrhini</taxon>
        <taxon>Platyrrhini</taxon>
        <taxon>Cebidae</taxon>
        <taxon>Callitrichinae</taxon>
        <taxon>Saguinus</taxon>
    </lineage>
</organism>
<evidence type="ECO:0000313" key="2">
    <source>
        <dbReference type="Proteomes" id="UP001266305"/>
    </source>
</evidence>
<keyword evidence="2" id="KW-1185">Reference proteome</keyword>